<proteinExistence type="predicted"/>
<name>A0ACA9QEY6_9GLOM</name>
<evidence type="ECO:0000313" key="2">
    <source>
        <dbReference type="Proteomes" id="UP000789702"/>
    </source>
</evidence>
<sequence length="139" mass="16321">MILVSDIAFARTMAPHKPFSCLLCNNSYSFKSSLSSQETVKHKMNRIVQHHQYFSVLPKEIINHFRAVFLQDINNKLGFHRSNEGVNTFNRIVQKVYSIIFSNEIEFSYRPSIRRYTCIFNGQNGYNRIGNMSFEEEDK</sequence>
<protein>
    <submittedName>
        <fullName evidence="1">3605_t:CDS:1</fullName>
    </submittedName>
</protein>
<dbReference type="Proteomes" id="UP000789702">
    <property type="component" value="Unassembled WGS sequence"/>
</dbReference>
<reference evidence="1" key="1">
    <citation type="submission" date="2021-06" db="EMBL/GenBank/DDBJ databases">
        <authorList>
            <person name="Kallberg Y."/>
            <person name="Tangrot J."/>
            <person name="Rosling A."/>
        </authorList>
    </citation>
    <scope>NUCLEOTIDE SEQUENCE</scope>
    <source>
        <strain evidence="1">IL203A</strain>
    </source>
</reference>
<gene>
    <name evidence="1" type="ORF">DHETER_LOCUS14326</name>
</gene>
<evidence type="ECO:0000313" key="1">
    <source>
        <dbReference type="EMBL" id="CAG8745670.1"/>
    </source>
</evidence>
<accession>A0ACA9QEY6</accession>
<organism evidence="1 2">
    <name type="scientific">Dentiscutata heterogama</name>
    <dbReference type="NCBI Taxonomy" id="1316150"/>
    <lineage>
        <taxon>Eukaryota</taxon>
        <taxon>Fungi</taxon>
        <taxon>Fungi incertae sedis</taxon>
        <taxon>Mucoromycota</taxon>
        <taxon>Glomeromycotina</taxon>
        <taxon>Glomeromycetes</taxon>
        <taxon>Diversisporales</taxon>
        <taxon>Gigasporaceae</taxon>
        <taxon>Dentiscutata</taxon>
    </lineage>
</organism>
<comment type="caution">
    <text evidence="1">The sequence shown here is derived from an EMBL/GenBank/DDBJ whole genome shotgun (WGS) entry which is preliminary data.</text>
</comment>
<keyword evidence="2" id="KW-1185">Reference proteome</keyword>
<dbReference type="EMBL" id="CAJVPU010043408">
    <property type="protein sequence ID" value="CAG8745670.1"/>
    <property type="molecule type" value="Genomic_DNA"/>
</dbReference>